<dbReference type="EMBL" id="CAJNRD030001114">
    <property type="protein sequence ID" value="CAG5073460.1"/>
    <property type="molecule type" value="Genomic_DNA"/>
</dbReference>
<dbReference type="PANTHER" id="PTHR45662">
    <property type="entry name" value="PHOSPHATIDYLINOSITIDE PHOSPHATASE SAC1"/>
    <property type="match status" value="1"/>
</dbReference>
<evidence type="ECO:0000256" key="4">
    <source>
        <dbReference type="ARBA" id="ARBA00040795"/>
    </source>
</evidence>
<feature type="domain" description="SAC" evidence="7">
    <location>
        <begin position="124"/>
        <end position="324"/>
    </location>
</feature>
<dbReference type="OrthoDB" id="405996at2759"/>
<proteinExistence type="predicted"/>
<evidence type="ECO:0000313" key="8">
    <source>
        <dbReference type="EMBL" id="CAG5073460.1"/>
    </source>
</evidence>
<dbReference type="Pfam" id="PF02383">
    <property type="entry name" value="Syja_N"/>
    <property type="match status" value="2"/>
</dbReference>
<organism evidence="8 9">
    <name type="scientific">Cotesia congregata</name>
    <name type="common">Parasitoid wasp</name>
    <name type="synonym">Apanteles congregatus</name>
    <dbReference type="NCBI Taxonomy" id="51543"/>
    <lineage>
        <taxon>Eukaryota</taxon>
        <taxon>Metazoa</taxon>
        <taxon>Ecdysozoa</taxon>
        <taxon>Arthropoda</taxon>
        <taxon>Hexapoda</taxon>
        <taxon>Insecta</taxon>
        <taxon>Pterygota</taxon>
        <taxon>Neoptera</taxon>
        <taxon>Endopterygota</taxon>
        <taxon>Hymenoptera</taxon>
        <taxon>Apocrita</taxon>
        <taxon>Ichneumonoidea</taxon>
        <taxon>Braconidae</taxon>
        <taxon>Microgastrinae</taxon>
        <taxon>Cotesia</taxon>
    </lineage>
</organism>
<comment type="caution">
    <text evidence="8">The sequence shown here is derived from an EMBL/GenBank/DDBJ whole genome shotgun (WGS) entry which is preliminary data.</text>
</comment>
<dbReference type="GO" id="GO:0046856">
    <property type="term" value="P:phosphatidylinositol dephosphorylation"/>
    <property type="evidence" value="ECO:0007669"/>
    <property type="project" value="TreeGrafter"/>
</dbReference>
<evidence type="ECO:0000256" key="1">
    <source>
        <dbReference type="ARBA" id="ARBA00013038"/>
    </source>
</evidence>
<protein>
    <recommendedName>
        <fullName evidence="4">Phosphatidylinositol-3-phosphatase SAC1</fullName>
        <ecNumber evidence="1">3.1.3.64</ecNumber>
    </recommendedName>
    <alternativeName>
        <fullName evidence="6">Phosphatidylinositol-4-phosphate phosphatase</fullName>
    </alternativeName>
    <alternativeName>
        <fullName evidence="5">Suppressor of actin mutations 1-like protein</fullName>
    </alternativeName>
</protein>
<dbReference type="AlphaFoldDB" id="A0A8J2GZE2"/>
<keyword evidence="9" id="KW-1185">Reference proteome</keyword>
<evidence type="ECO:0000259" key="7">
    <source>
        <dbReference type="PROSITE" id="PS50275"/>
    </source>
</evidence>
<dbReference type="GO" id="GO:0043812">
    <property type="term" value="F:phosphatidylinositol-4-phosphate phosphatase activity"/>
    <property type="evidence" value="ECO:0007669"/>
    <property type="project" value="TreeGrafter"/>
</dbReference>
<accession>A0A8J2GZE2</accession>
<evidence type="ECO:0000256" key="3">
    <source>
        <dbReference type="ARBA" id="ARBA00036807"/>
    </source>
</evidence>
<reference evidence="8" key="1">
    <citation type="submission" date="2021-04" db="EMBL/GenBank/DDBJ databases">
        <authorList>
            <person name="Chebbi M.A.C M."/>
        </authorList>
    </citation>
    <scope>NUCLEOTIDE SEQUENCE</scope>
</reference>
<sequence length="337" mass="39099">MTTNTDVYDDLFLYTTNEKFYVEAVTAKVLLIVDRVNQHIFTQVGTANQISQTAIRRKIWGIVGTIKLLSCRYLIVITDAKRIGTIAGQQIFQMTATDVIPYSKSDLHLTDKQIENNTTYLEMIKSVLNTPYFYFSYTYDLSHTMQRLHNTTPEFLQVYKLMPLHDRADSRFIWNAYLLQDLSSRSEHSNVHRAGTRLFSRGIDTNGNVSNYVETEQLIEVNGDRSSFVQSRGSIPLFWQQEPNLKYKPKPQLCSHENHQIAASRHLDAQIFHYGKQILVNLIDHRGAENVLEKEYRAVVSRIGNQNVRYEAFDFHAECRHMRWNCEVVPLPALPVY</sequence>
<comment type="catalytic activity">
    <reaction evidence="2">
        <text>a 1,2-diacyl-sn-glycero-3-phospho-(1D-myo-inositol-3-phosphate) + H2O = a 1,2-diacyl-sn-glycero-3-phospho-(1D-myo-inositol) + phosphate</text>
        <dbReference type="Rhea" id="RHEA:12316"/>
        <dbReference type="ChEBI" id="CHEBI:15377"/>
        <dbReference type="ChEBI" id="CHEBI:43474"/>
        <dbReference type="ChEBI" id="CHEBI:57880"/>
        <dbReference type="ChEBI" id="CHEBI:58088"/>
        <dbReference type="EC" id="3.1.3.64"/>
    </reaction>
    <physiologicalReaction direction="left-to-right" evidence="2">
        <dbReference type="Rhea" id="RHEA:12317"/>
    </physiologicalReaction>
</comment>
<dbReference type="InterPro" id="IPR002013">
    <property type="entry name" value="SAC_dom"/>
</dbReference>
<dbReference type="PROSITE" id="PS50275">
    <property type="entry name" value="SAC"/>
    <property type="match status" value="1"/>
</dbReference>
<dbReference type="Proteomes" id="UP000786811">
    <property type="component" value="Unassembled WGS sequence"/>
</dbReference>
<name>A0A8J2GZE2_COTCN</name>
<dbReference type="GO" id="GO:0004438">
    <property type="term" value="F:phosphatidylinositol-3-phosphate phosphatase activity"/>
    <property type="evidence" value="ECO:0007669"/>
    <property type="project" value="UniProtKB-EC"/>
</dbReference>
<evidence type="ECO:0000256" key="2">
    <source>
        <dbReference type="ARBA" id="ARBA00036631"/>
    </source>
</evidence>
<evidence type="ECO:0000256" key="6">
    <source>
        <dbReference type="ARBA" id="ARBA00041911"/>
    </source>
</evidence>
<comment type="catalytic activity">
    <reaction evidence="3">
        <text>a 1,2-diacyl-sn-glycero-3-phospho-(1D-myo-inositol 4-phosphate) + H2O = a 1,2-diacyl-sn-glycero-3-phospho-(1D-myo-inositol) + phosphate</text>
        <dbReference type="Rhea" id="RHEA:55652"/>
        <dbReference type="ChEBI" id="CHEBI:15377"/>
        <dbReference type="ChEBI" id="CHEBI:43474"/>
        <dbReference type="ChEBI" id="CHEBI:57880"/>
        <dbReference type="ChEBI" id="CHEBI:58178"/>
    </reaction>
    <physiologicalReaction direction="left-to-right" evidence="3">
        <dbReference type="Rhea" id="RHEA:55653"/>
    </physiologicalReaction>
</comment>
<evidence type="ECO:0000313" key="9">
    <source>
        <dbReference type="Proteomes" id="UP000786811"/>
    </source>
</evidence>
<evidence type="ECO:0000256" key="5">
    <source>
        <dbReference type="ARBA" id="ARBA00041396"/>
    </source>
</evidence>
<dbReference type="PANTHER" id="PTHR45662:SF2">
    <property type="entry name" value="PHOSPHATIDYLINOSITOL-3-PHOSPHATASE SAC1"/>
    <property type="match status" value="1"/>
</dbReference>
<gene>
    <name evidence="8" type="ORF">HICCMSTLAB_LOCUS403</name>
</gene>
<dbReference type="GO" id="GO:0005783">
    <property type="term" value="C:endoplasmic reticulum"/>
    <property type="evidence" value="ECO:0007669"/>
    <property type="project" value="TreeGrafter"/>
</dbReference>
<dbReference type="EC" id="3.1.3.64" evidence="1"/>